<organism evidence="2">
    <name type="scientific">uncultured Rubrobacteraceae bacterium</name>
    <dbReference type="NCBI Taxonomy" id="349277"/>
    <lineage>
        <taxon>Bacteria</taxon>
        <taxon>Bacillati</taxon>
        <taxon>Actinomycetota</taxon>
        <taxon>Rubrobacteria</taxon>
        <taxon>Rubrobacterales</taxon>
        <taxon>Rubrobacteraceae</taxon>
        <taxon>environmental samples</taxon>
    </lineage>
</organism>
<feature type="compositionally biased region" description="Basic and acidic residues" evidence="1">
    <location>
        <begin position="49"/>
        <end position="61"/>
    </location>
</feature>
<gene>
    <name evidence="2" type="ORF">AVDCRST_MAG03-2970</name>
</gene>
<evidence type="ECO:0000313" key="2">
    <source>
        <dbReference type="EMBL" id="CAA9426977.1"/>
    </source>
</evidence>
<sequence>MDGPFKPADVWPLTEDRAASAGRETSGGTEILAVAGPERGPEGAAVGMPDRDDGRDRGEAG</sequence>
<evidence type="ECO:0000256" key="1">
    <source>
        <dbReference type="SAM" id="MobiDB-lite"/>
    </source>
</evidence>
<reference evidence="2" key="1">
    <citation type="submission" date="2020-02" db="EMBL/GenBank/DDBJ databases">
        <authorList>
            <person name="Meier V. D."/>
        </authorList>
    </citation>
    <scope>NUCLEOTIDE SEQUENCE</scope>
    <source>
        <strain evidence="2">AVDCRST_MAG03</strain>
    </source>
</reference>
<accession>A0A6J4PY76</accession>
<protein>
    <submittedName>
        <fullName evidence="2">Uncharacterized protein</fullName>
    </submittedName>
</protein>
<dbReference type="AlphaFoldDB" id="A0A6J4PY76"/>
<dbReference type="EMBL" id="CADCUT010000177">
    <property type="protein sequence ID" value="CAA9426977.1"/>
    <property type="molecule type" value="Genomic_DNA"/>
</dbReference>
<name>A0A6J4PY76_9ACTN</name>
<feature type="region of interest" description="Disordered" evidence="1">
    <location>
        <begin position="1"/>
        <end position="61"/>
    </location>
</feature>
<proteinExistence type="predicted"/>